<evidence type="ECO:0000313" key="1">
    <source>
        <dbReference type="EMBL" id="VFU55434.1"/>
    </source>
</evidence>
<organism evidence="1">
    <name type="scientific">Salix viminalis</name>
    <name type="common">Common osier</name>
    <name type="synonym">Basket willow</name>
    <dbReference type="NCBI Taxonomy" id="40686"/>
    <lineage>
        <taxon>Eukaryota</taxon>
        <taxon>Viridiplantae</taxon>
        <taxon>Streptophyta</taxon>
        <taxon>Embryophyta</taxon>
        <taxon>Tracheophyta</taxon>
        <taxon>Spermatophyta</taxon>
        <taxon>Magnoliopsida</taxon>
        <taxon>eudicotyledons</taxon>
        <taxon>Gunneridae</taxon>
        <taxon>Pentapetalae</taxon>
        <taxon>rosids</taxon>
        <taxon>fabids</taxon>
        <taxon>Malpighiales</taxon>
        <taxon>Salicaceae</taxon>
        <taxon>Saliceae</taxon>
        <taxon>Salix</taxon>
    </lineage>
</organism>
<name>A0A6N2MSJ6_SALVM</name>
<proteinExistence type="predicted"/>
<sequence length="78" mass="9149">MPRDIISIFWAQTWEHFCDMSDARVLTEQHVWAAVIDEAKNQTFNYNNGYADTLEYSNVDGKIERHENHTMITMSTPI</sequence>
<dbReference type="EMBL" id="CAADRP010001885">
    <property type="protein sequence ID" value="VFU55434.1"/>
    <property type="molecule type" value="Genomic_DNA"/>
</dbReference>
<dbReference type="AlphaFoldDB" id="A0A6N2MSJ6"/>
<reference evidence="1" key="1">
    <citation type="submission" date="2019-03" db="EMBL/GenBank/DDBJ databases">
        <authorList>
            <person name="Mank J."/>
            <person name="Almeida P."/>
        </authorList>
    </citation>
    <scope>NUCLEOTIDE SEQUENCE</scope>
    <source>
        <strain evidence="1">78183</strain>
    </source>
</reference>
<dbReference type="Gene3D" id="3.40.50.720">
    <property type="entry name" value="NAD(P)-binding Rossmann-like Domain"/>
    <property type="match status" value="1"/>
</dbReference>
<dbReference type="PANTHER" id="PTHR32487">
    <property type="entry name" value="3-OXO-DELTA(4,5)-STEROID 5-BETA-REDUCTASE"/>
    <property type="match status" value="1"/>
</dbReference>
<accession>A0A6N2MSJ6</accession>
<protein>
    <submittedName>
        <fullName evidence="1">Uncharacterized protein</fullName>
    </submittedName>
</protein>
<dbReference type="PANTHER" id="PTHR32487:SF13">
    <property type="entry name" value="LOW QUALITY PROTEIN: IRIDOID SYNTHASE-LIKE"/>
    <property type="match status" value="1"/>
</dbReference>
<gene>
    <name evidence="1" type="ORF">SVIM_LOCUS393763</name>
</gene>